<evidence type="ECO:0000256" key="11">
    <source>
        <dbReference type="ARBA" id="ARBA00035703"/>
    </source>
</evidence>
<evidence type="ECO:0000256" key="10">
    <source>
        <dbReference type="ARBA" id="ARBA00035657"/>
    </source>
</evidence>
<feature type="coiled-coil region" evidence="13">
    <location>
        <begin position="98"/>
        <end position="150"/>
    </location>
</feature>
<dbReference type="InterPro" id="IPR009386">
    <property type="entry name" value="ZapG-like"/>
</dbReference>
<protein>
    <recommendedName>
        <fullName evidence="11">Z-ring associated protein G</fullName>
    </recommendedName>
    <alternativeName>
        <fullName evidence="12">Cell division protein ZapG</fullName>
    </alternativeName>
</protein>
<dbReference type="GO" id="GO:0008360">
    <property type="term" value="P:regulation of cell shape"/>
    <property type="evidence" value="ECO:0007669"/>
    <property type="project" value="UniProtKB-KW"/>
</dbReference>
<evidence type="ECO:0000256" key="15">
    <source>
        <dbReference type="SAM" id="Phobius"/>
    </source>
</evidence>
<evidence type="ECO:0000256" key="14">
    <source>
        <dbReference type="SAM" id="MobiDB-lite"/>
    </source>
</evidence>
<keyword evidence="4" id="KW-0132">Cell division</keyword>
<keyword evidence="6" id="KW-0133">Cell shape</keyword>
<feature type="region of interest" description="Disordered" evidence="14">
    <location>
        <begin position="169"/>
        <end position="219"/>
    </location>
</feature>
<keyword evidence="7 15" id="KW-1133">Transmembrane helix</keyword>
<dbReference type="AlphaFoldDB" id="A0A1G9NLF9"/>
<evidence type="ECO:0000313" key="16">
    <source>
        <dbReference type="EMBL" id="SDL87194.1"/>
    </source>
</evidence>
<keyword evidence="9" id="KW-0131">Cell cycle</keyword>
<dbReference type="GO" id="GO:0005886">
    <property type="term" value="C:plasma membrane"/>
    <property type="evidence" value="ECO:0007669"/>
    <property type="project" value="UniProtKB-SubCell"/>
</dbReference>
<evidence type="ECO:0000256" key="3">
    <source>
        <dbReference type="ARBA" id="ARBA00022519"/>
    </source>
</evidence>
<comment type="subcellular location">
    <subcellularLocation>
        <location evidence="1">Cell inner membrane</location>
        <topology evidence="1">Single-pass membrane protein</topology>
    </subcellularLocation>
</comment>
<keyword evidence="8 15" id="KW-0472">Membrane</keyword>
<evidence type="ECO:0000256" key="4">
    <source>
        <dbReference type="ARBA" id="ARBA00022618"/>
    </source>
</evidence>
<evidence type="ECO:0000256" key="9">
    <source>
        <dbReference type="ARBA" id="ARBA00023306"/>
    </source>
</evidence>
<keyword evidence="2" id="KW-1003">Cell membrane</keyword>
<dbReference type="GO" id="GO:0051301">
    <property type="term" value="P:cell division"/>
    <property type="evidence" value="ECO:0007669"/>
    <property type="project" value="UniProtKB-KW"/>
</dbReference>
<proteinExistence type="inferred from homology"/>
<dbReference type="Pfam" id="PF06295">
    <property type="entry name" value="ZapG-like"/>
    <property type="match status" value="1"/>
</dbReference>
<accession>A0A1G9NLF9</accession>
<evidence type="ECO:0000256" key="2">
    <source>
        <dbReference type="ARBA" id="ARBA00022475"/>
    </source>
</evidence>
<keyword evidence="13" id="KW-0175">Coiled coil</keyword>
<evidence type="ECO:0000256" key="12">
    <source>
        <dbReference type="ARBA" id="ARBA00035727"/>
    </source>
</evidence>
<evidence type="ECO:0000256" key="5">
    <source>
        <dbReference type="ARBA" id="ARBA00022692"/>
    </source>
</evidence>
<evidence type="ECO:0000256" key="8">
    <source>
        <dbReference type="ARBA" id="ARBA00023136"/>
    </source>
</evidence>
<organism evidence="16 17">
    <name type="scientific">Franzmannia pantelleriensis</name>
    <dbReference type="NCBI Taxonomy" id="48727"/>
    <lineage>
        <taxon>Bacteria</taxon>
        <taxon>Pseudomonadati</taxon>
        <taxon>Pseudomonadota</taxon>
        <taxon>Gammaproteobacteria</taxon>
        <taxon>Oceanospirillales</taxon>
        <taxon>Halomonadaceae</taxon>
        <taxon>Franzmannia</taxon>
    </lineage>
</organism>
<evidence type="ECO:0000256" key="6">
    <source>
        <dbReference type="ARBA" id="ARBA00022960"/>
    </source>
</evidence>
<keyword evidence="17" id="KW-1185">Reference proteome</keyword>
<keyword evidence="3" id="KW-0997">Cell inner membrane</keyword>
<gene>
    <name evidence="16" type="ORF">SAMN05192555_107184</name>
</gene>
<evidence type="ECO:0000256" key="7">
    <source>
        <dbReference type="ARBA" id="ARBA00022989"/>
    </source>
</evidence>
<feature type="compositionally biased region" description="Basic and acidic residues" evidence="14">
    <location>
        <begin position="187"/>
        <end position="207"/>
    </location>
</feature>
<evidence type="ECO:0000313" key="17">
    <source>
        <dbReference type="Proteomes" id="UP000199107"/>
    </source>
</evidence>
<dbReference type="EMBL" id="FNGH01000007">
    <property type="protein sequence ID" value="SDL87194.1"/>
    <property type="molecule type" value="Genomic_DNA"/>
</dbReference>
<feature type="transmembrane region" description="Helical" evidence="15">
    <location>
        <begin position="77"/>
        <end position="98"/>
    </location>
</feature>
<sequence>MHYTRGDAVSHVRNGPVVATFHVWRIDLGLAVPSIMATSALLPLGGAGPASIERSLNPRQWRKEPKGNDVYDSNIDWILAIVSALAGIGIGALGYHLLNANVARNQKVRQRLAEAELELSQVKDALNDHFARAADLVASIQRQSQELEQQLSLGADRLCDDLQIKRRLTPGEDLSSDDDTSPAVPRDYADGDHGTLAEDFGLRRDDEAAGAAQPQPPRY</sequence>
<dbReference type="STRING" id="48727.SAMN05192555_107184"/>
<name>A0A1G9NLF9_9GAMM</name>
<dbReference type="Proteomes" id="UP000199107">
    <property type="component" value="Unassembled WGS sequence"/>
</dbReference>
<reference evidence="17" key="1">
    <citation type="submission" date="2016-10" db="EMBL/GenBank/DDBJ databases">
        <authorList>
            <person name="Varghese N."/>
            <person name="Submissions S."/>
        </authorList>
    </citation>
    <scope>NUCLEOTIDE SEQUENCE [LARGE SCALE GENOMIC DNA]</scope>
    <source>
        <strain evidence="17">AAP</strain>
    </source>
</reference>
<comment type="similarity">
    <text evidence="10">Belongs to the ZapG family.</text>
</comment>
<evidence type="ECO:0000256" key="1">
    <source>
        <dbReference type="ARBA" id="ARBA00004377"/>
    </source>
</evidence>
<dbReference type="PANTHER" id="PTHR39579">
    <property type="entry name" value="INNER MEMBRANE PROTEIN YHCB"/>
    <property type="match status" value="1"/>
</dbReference>
<keyword evidence="5 15" id="KW-0812">Transmembrane</keyword>
<dbReference type="PANTHER" id="PTHR39579:SF1">
    <property type="entry name" value="INNER MEMBRANE PROTEIN YHCB"/>
    <property type="match status" value="1"/>
</dbReference>
<evidence type="ECO:0000256" key="13">
    <source>
        <dbReference type="SAM" id="Coils"/>
    </source>
</evidence>